<dbReference type="GO" id="GO:0032259">
    <property type="term" value="P:methylation"/>
    <property type="evidence" value="ECO:0007669"/>
    <property type="project" value="UniProtKB-KW"/>
</dbReference>
<dbReference type="RefSeq" id="WP_129212741.1">
    <property type="nucleotide sequence ID" value="NZ_REGR01000006.1"/>
</dbReference>
<comment type="caution">
    <text evidence="1">The sequence shown here is derived from an EMBL/GenBank/DDBJ whole genome shotgun (WGS) entry which is preliminary data.</text>
</comment>
<gene>
    <name evidence="1" type="ORF">EBB06_08330</name>
</gene>
<organism evidence="1 2">
    <name type="scientific">Crenobacter cavernae</name>
    <dbReference type="NCBI Taxonomy" id="2290923"/>
    <lineage>
        <taxon>Bacteria</taxon>
        <taxon>Pseudomonadati</taxon>
        <taxon>Pseudomonadota</taxon>
        <taxon>Betaproteobacteria</taxon>
        <taxon>Neisseriales</taxon>
        <taxon>Neisseriaceae</taxon>
        <taxon>Crenobacter</taxon>
    </lineage>
</organism>
<dbReference type="InterPro" id="IPR029063">
    <property type="entry name" value="SAM-dependent_MTases_sf"/>
</dbReference>
<dbReference type="Gene3D" id="3.40.50.150">
    <property type="entry name" value="Vaccinia Virus protein VP39"/>
    <property type="match status" value="1"/>
</dbReference>
<evidence type="ECO:0000313" key="1">
    <source>
        <dbReference type="EMBL" id="RXZ43871.1"/>
    </source>
</evidence>
<dbReference type="EMBL" id="REGR01000006">
    <property type="protein sequence ID" value="RXZ43871.1"/>
    <property type="molecule type" value="Genomic_DNA"/>
</dbReference>
<proteinExistence type="predicted"/>
<protein>
    <submittedName>
        <fullName evidence="1">Class I SAM-dependent methyltransferase</fullName>
    </submittedName>
</protein>
<keyword evidence="1" id="KW-0808">Transferase</keyword>
<evidence type="ECO:0000313" key="2">
    <source>
        <dbReference type="Proteomes" id="UP000290682"/>
    </source>
</evidence>
<dbReference type="SUPFAM" id="SSF53335">
    <property type="entry name" value="S-adenosyl-L-methionine-dependent methyltransferases"/>
    <property type="match status" value="1"/>
</dbReference>
<keyword evidence="1" id="KW-0489">Methyltransferase</keyword>
<dbReference type="GO" id="GO:0008168">
    <property type="term" value="F:methyltransferase activity"/>
    <property type="evidence" value="ECO:0007669"/>
    <property type="project" value="UniProtKB-KW"/>
</dbReference>
<accession>A0ABY0FCM8</accession>
<reference evidence="1 2" key="1">
    <citation type="submission" date="2018-10" db="EMBL/GenBank/DDBJ databases">
        <title>Draft genome of Fastidiocella sp. strain 375T, a bacterium isolated from a karstic cave dripping water.</title>
        <authorList>
            <person name="Coelho C."/>
            <person name="Verissimo A."/>
            <person name="Tiago I."/>
        </authorList>
    </citation>
    <scope>NUCLEOTIDE SEQUENCE [LARGE SCALE GENOMIC DNA]</scope>
    <source>
        <strain evidence="1 2">CAVE-375</strain>
    </source>
</reference>
<dbReference type="Proteomes" id="UP000290682">
    <property type="component" value="Unassembled WGS sequence"/>
</dbReference>
<dbReference type="Pfam" id="PF13489">
    <property type="entry name" value="Methyltransf_23"/>
    <property type="match status" value="1"/>
</dbReference>
<keyword evidence="2" id="KW-1185">Reference proteome</keyword>
<name>A0ABY0FCM8_9NEIS</name>
<dbReference type="PANTHER" id="PTHR43861:SF1">
    <property type="entry name" value="TRANS-ACONITATE 2-METHYLTRANSFERASE"/>
    <property type="match status" value="1"/>
</dbReference>
<dbReference type="PANTHER" id="PTHR43861">
    <property type="entry name" value="TRANS-ACONITATE 2-METHYLTRANSFERASE-RELATED"/>
    <property type="match status" value="1"/>
</dbReference>
<sequence length="244" mass="26497">MKAALLERLCRMASEPYRRAGRFAWHFARGKLAGDPAFASLLEYGPIRDGAAVLDIGCGQGLLAAWLDAACTLAEQGDWPDDWPPPPRLAHYLGVELNPAEARRARLALAAATSRIVCADMRELTLSPVDVVVLMDVMHYVAPADQRKLLARAHAALRPDGILLLRVGDAGAGWRYRYSALIDTLVCWLRHRRAMPLSGRTLAGWHTLLGELGYAASPLQSRGGPSFANHLLIARKTAGAAVHP</sequence>